<evidence type="ECO:0000313" key="2">
    <source>
        <dbReference type="EMBL" id="HJB56759.1"/>
    </source>
</evidence>
<evidence type="ECO:0000256" key="1">
    <source>
        <dbReference type="SAM" id="MobiDB-lite"/>
    </source>
</evidence>
<organism evidence="2 3">
    <name type="scientific">Candidatus Flavonifractor intestinipullorum</name>
    <dbReference type="NCBI Taxonomy" id="2838587"/>
    <lineage>
        <taxon>Bacteria</taxon>
        <taxon>Bacillati</taxon>
        <taxon>Bacillota</taxon>
        <taxon>Clostridia</taxon>
        <taxon>Eubacteriales</taxon>
        <taxon>Oscillospiraceae</taxon>
        <taxon>Flavonifractor</taxon>
    </lineage>
</organism>
<dbReference type="Proteomes" id="UP000824208">
    <property type="component" value="Unassembled WGS sequence"/>
</dbReference>
<gene>
    <name evidence="2" type="ORF">H9714_04315</name>
</gene>
<evidence type="ECO:0000313" key="3">
    <source>
        <dbReference type="Proteomes" id="UP000824208"/>
    </source>
</evidence>
<comment type="caution">
    <text evidence="2">The sequence shown here is derived from an EMBL/GenBank/DDBJ whole genome shotgun (WGS) entry which is preliminary data.</text>
</comment>
<name>A0A9D2S5E9_9FIRM</name>
<feature type="region of interest" description="Disordered" evidence="1">
    <location>
        <begin position="1"/>
        <end position="31"/>
    </location>
</feature>
<reference evidence="2" key="1">
    <citation type="journal article" date="2021" name="PeerJ">
        <title>Extensive microbial diversity within the chicken gut microbiome revealed by metagenomics and culture.</title>
        <authorList>
            <person name="Gilroy R."/>
            <person name="Ravi A."/>
            <person name="Getino M."/>
            <person name="Pursley I."/>
            <person name="Horton D.L."/>
            <person name="Alikhan N.F."/>
            <person name="Baker D."/>
            <person name="Gharbi K."/>
            <person name="Hall N."/>
            <person name="Watson M."/>
            <person name="Adriaenssens E.M."/>
            <person name="Foster-Nyarko E."/>
            <person name="Jarju S."/>
            <person name="Secka A."/>
            <person name="Antonio M."/>
            <person name="Oren A."/>
            <person name="Chaudhuri R.R."/>
            <person name="La Ragione R."/>
            <person name="Hildebrand F."/>
            <person name="Pallen M.J."/>
        </authorList>
    </citation>
    <scope>NUCLEOTIDE SEQUENCE</scope>
    <source>
        <strain evidence="2">CHK189-11263</strain>
    </source>
</reference>
<accession>A0A9D2S5E9</accession>
<dbReference type="AlphaFoldDB" id="A0A9D2S5E9"/>
<dbReference type="EMBL" id="DWYC01000046">
    <property type="protein sequence ID" value="HJB56759.1"/>
    <property type="molecule type" value="Genomic_DNA"/>
</dbReference>
<proteinExistence type="predicted"/>
<protein>
    <submittedName>
        <fullName evidence="2">Uncharacterized protein</fullName>
    </submittedName>
</protein>
<reference evidence="2" key="2">
    <citation type="submission" date="2021-04" db="EMBL/GenBank/DDBJ databases">
        <authorList>
            <person name="Gilroy R."/>
        </authorList>
    </citation>
    <scope>NUCLEOTIDE SEQUENCE</scope>
    <source>
        <strain evidence="2">CHK189-11263</strain>
    </source>
</reference>
<sequence>MWLSKQGRTPPRPEETARVGRVTLPDDPAGVWTGSERRDVAVFGPGGYAWRPAAGEEVLVLKAGEEACLAGVRCTGVPEPGEVWITGPGGSAIRLKSGGVVDITGTALRFNGAVLAGEVE</sequence>